<dbReference type="GeneID" id="126892843"/>
<keyword evidence="4" id="KW-1185">Reference proteome</keyword>
<dbReference type="PANTHER" id="PTHR47331:SF1">
    <property type="entry name" value="GAG-LIKE PROTEIN"/>
    <property type="match status" value="1"/>
</dbReference>
<dbReference type="InterPro" id="IPR043128">
    <property type="entry name" value="Rev_trsase/Diguanyl_cyclase"/>
</dbReference>
<feature type="compositionally biased region" description="Polar residues" evidence="1">
    <location>
        <begin position="116"/>
        <end position="126"/>
    </location>
</feature>
<feature type="compositionally biased region" description="Low complexity" evidence="1">
    <location>
        <begin position="92"/>
        <end position="108"/>
    </location>
</feature>
<accession>A0ABM5L840</accession>
<dbReference type="PANTHER" id="PTHR47331">
    <property type="entry name" value="PHD-TYPE DOMAIN-CONTAINING PROTEIN"/>
    <property type="match status" value="1"/>
</dbReference>
<dbReference type="SUPFAM" id="SSF56672">
    <property type="entry name" value="DNA/RNA polymerases"/>
    <property type="match status" value="1"/>
</dbReference>
<name>A0ABM5L840_DIAVI</name>
<reference evidence="3" key="1">
    <citation type="submission" date="2025-05" db="UniProtKB">
        <authorList>
            <consortium name="EnsemblMetazoa"/>
        </authorList>
    </citation>
    <scope>IDENTIFICATION</scope>
</reference>
<dbReference type="EnsemblMetazoa" id="XM_050662647.1">
    <property type="protein sequence ID" value="XP_050518604.1"/>
    <property type="gene ID" value="LOC126892843"/>
</dbReference>
<evidence type="ECO:0000313" key="4">
    <source>
        <dbReference type="Proteomes" id="UP001652700"/>
    </source>
</evidence>
<dbReference type="InterPro" id="IPR008042">
    <property type="entry name" value="Retrotrans_Pao"/>
</dbReference>
<protein>
    <recommendedName>
        <fullName evidence="2">Reverse transcriptase domain-containing protein</fullName>
    </recommendedName>
</protein>
<dbReference type="Gene3D" id="3.30.70.270">
    <property type="match status" value="1"/>
</dbReference>
<evidence type="ECO:0000256" key="1">
    <source>
        <dbReference type="SAM" id="MobiDB-lite"/>
    </source>
</evidence>
<evidence type="ECO:0000313" key="3">
    <source>
        <dbReference type="EnsemblMetazoa" id="XP_050518604.1"/>
    </source>
</evidence>
<dbReference type="RefSeq" id="XP_050518604.1">
    <property type="nucleotide sequence ID" value="XM_050662647.1"/>
</dbReference>
<sequence>MEQGQINKLTRSKTASKLDLTRLCSSVETDLASLTKYMIKEILCQLRDAFRTYNDATNLLAAELATTEDVDPIVKKYYKCISLLEEKLESLLTPPTSSTTSEISSVPNPNGPSPSTQITQNATTKQRTVKLPELRINNFSGKLKSPESQTTDENLSQIVQKFWESEEVNPPISESVENHPSELLFLKTVKILPSGRYQVNLNLKHSVDDLHMGNSFITAKKRFFYLEKKLHSDPVLLQSYSKIIQDYHSQGLVSDVPLQVRNFDGKFNYFLPHFPIIKTSSTTPVRIVFDPNNKSTSGICLNQVLDKGFTVQPELFDILITFRHYKYILAADIKHMFLQISINEQETFLLNFLWRDKQDDKLQCFRFNRLPFGLSSSPFLATRVLKHIADTHAISHPSAAKTLLNSTYMDDVLSGGNNLEEIETLHFQLSSLLSKHGFQLHKLSSNHPEFLKKHKLIPTPEIKLSLAGSSDKILGIIWSPDQDTFSFKPPVCEVTSPITKRKILSYVSRLFDPLGLLSPTLVYSKLLLQRIWSLSLDWDTPITNDKILSDWQSLLTKFQSINLTKFPRCLVLDKKVILTQLITFCDASQDIYAACVYLRVTYDDSTVSVRLVTSKTKIAPLKNKLTIPRLELSAILLGIQLTHRSQGILQKDLKISETHLFSDSTIALTWVTTSKFLYNQFVQSRVIKIRSLSESYQFHHVESKQNPADLPSRAKSICSNAELTDLWLHGPKFLIKPEIDYSLFQIKKWNGELPELRKNQVSLNVTVTAQSNDTLDDLFNRCSSFTKIQRSLAYVLRFVSNLKAKSNHTAIDTDVLSVEEIEFSTCLVLNDQNNEMDLHRLHQEEQLEEQIGVETIPSTSRLPTTSKIQPNVQQPDTLNKSSEIEDFQSQSIISISSLTMADVTFPVVARTLDLYGVPDRGGVAIIFAAFNDIGLITENDSSRVINRNRFRRARSKSRTTL</sequence>
<feature type="domain" description="Reverse transcriptase" evidence="2">
    <location>
        <begin position="323"/>
        <end position="441"/>
    </location>
</feature>
<proteinExistence type="predicted"/>
<dbReference type="Proteomes" id="UP001652700">
    <property type="component" value="Unplaced"/>
</dbReference>
<feature type="region of interest" description="Disordered" evidence="1">
    <location>
        <begin position="92"/>
        <end position="126"/>
    </location>
</feature>
<dbReference type="Pfam" id="PF05380">
    <property type="entry name" value="Peptidase_A17"/>
    <property type="match status" value="1"/>
</dbReference>
<dbReference type="InterPro" id="IPR043502">
    <property type="entry name" value="DNA/RNA_pol_sf"/>
</dbReference>
<dbReference type="InterPro" id="IPR000477">
    <property type="entry name" value="RT_dom"/>
</dbReference>
<evidence type="ECO:0000259" key="2">
    <source>
        <dbReference type="Pfam" id="PF00078"/>
    </source>
</evidence>
<organism evidence="3 4">
    <name type="scientific">Diabrotica virgifera virgifera</name>
    <name type="common">western corn rootworm</name>
    <dbReference type="NCBI Taxonomy" id="50390"/>
    <lineage>
        <taxon>Eukaryota</taxon>
        <taxon>Metazoa</taxon>
        <taxon>Ecdysozoa</taxon>
        <taxon>Arthropoda</taxon>
        <taxon>Hexapoda</taxon>
        <taxon>Insecta</taxon>
        <taxon>Pterygota</taxon>
        <taxon>Neoptera</taxon>
        <taxon>Endopterygota</taxon>
        <taxon>Coleoptera</taxon>
        <taxon>Polyphaga</taxon>
        <taxon>Cucujiformia</taxon>
        <taxon>Chrysomeloidea</taxon>
        <taxon>Chrysomelidae</taxon>
        <taxon>Galerucinae</taxon>
        <taxon>Diabroticina</taxon>
        <taxon>Diabroticites</taxon>
        <taxon>Diabrotica</taxon>
    </lineage>
</organism>
<dbReference type="Pfam" id="PF00078">
    <property type="entry name" value="RVT_1"/>
    <property type="match status" value="1"/>
</dbReference>
<dbReference type="Gene3D" id="3.10.10.10">
    <property type="entry name" value="HIV Type 1 Reverse Transcriptase, subunit A, domain 1"/>
    <property type="match status" value="1"/>
</dbReference>